<keyword evidence="3" id="KW-1185">Reference proteome</keyword>
<name>A0ABY0FY75_9PLEO</name>
<protein>
    <submittedName>
        <fullName evidence="2">Uncharacterized protein</fullName>
    </submittedName>
</protein>
<evidence type="ECO:0000256" key="1">
    <source>
        <dbReference type="SAM" id="MobiDB-lite"/>
    </source>
</evidence>
<proteinExistence type="predicted"/>
<sequence>MFDEPHFLSLGDGTCIPHSPTIFEYIGLPEDAFSNLQEDCLPDGSGFRADEEDHSPRGKKRVRATASDKEPKLPKSVTKKPNRYGCPGNKWSCLPEETRKRRAWTSLSKFYGHFQTHLEEFATPEGLKCLECERSQLSQSSDPIIIFPVKGKELAKHIYDEHMVVRIRSSDHQTTAARVDGQYGASGSSSI</sequence>
<feature type="region of interest" description="Disordered" evidence="1">
    <location>
        <begin position="44"/>
        <end position="78"/>
    </location>
</feature>
<dbReference type="Proteomes" id="UP000293195">
    <property type="component" value="Unassembled WGS sequence"/>
</dbReference>
<dbReference type="EMBL" id="PDXF01000060">
    <property type="protein sequence ID" value="RYN92256.1"/>
    <property type="molecule type" value="Genomic_DNA"/>
</dbReference>
<evidence type="ECO:0000313" key="3">
    <source>
        <dbReference type="Proteomes" id="UP000293195"/>
    </source>
</evidence>
<evidence type="ECO:0000313" key="2">
    <source>
        <dbReference type="EMBL" id="RYN92256.1"/>
    </source>
</evidence>
<organism evidence="2 3">
    <name type="scientific">Alternaria tenuissima</name>
    <dbReference type="NCBI Taxonomy" id="119927"/>
    <lineage>
        <taxon>Eukaryota</taxon>
        <taxon>Fungi</taxon>
        <taxon>Dikarya</taxon>
        <taxon>Ascomycota</taxon>
        <taxon>Pezizomycotina</taxon>
        <taxon>Dothideomycetes</taxon>
        <taxon>Pleosporomycetidae</taxon>
        <taxon>Pleosporales</taxon>
        <taxon>Pleosporineae</taxon>
        <taxon>Pleosporaceae</taxon>
        <taxon>Alternaria</taxon>
        <taxon>Alternaria sect. Alternaria</taxon>
        <taxon>Alternaria alternata complex</taxon>
    </lineage>
</organism>
<accession>A0ABY0FY75</accession>
<reference evidence="3" key="1">
    <citation type="journal article" date="2019" name="bioRxiv">
        <title>Genomics, evolutionary history and diagnostics of the Alternaria alternata species group including apple and Asian pear pathotypes.</title>
        <authorList>
            <person name="Armitage A.D."/>
            <person name="Cockerton H.M."/>
            <person name="Sreenivasaprasad S."/>
            <person name="Woodhall J.W."/>
            <person name="Lane C.R."/>
            <person name="Harrison R.J."/>
            <person name="Clarkson J.P."/>
        </authorList>
    </citation>
    <scope>NUCLEOTIDE SEQUENCE [LARGE SCALE GENOMIC DNA]</scope>
    <source>
        <strain evidence="3">FERA 635</strain>
    </source>
</reference>
<comment type="caution">
    <text evidence="2">The sequence shown here is derived from an EMBL/GenBank/DDBJ whole genome shotgun (WGS) entry which is preliminary data.</text>
</comment>
<gene>
    <name evidence="2" type="ORF">AA0119_g10100</name>
</gene>